<evidence type="ECO:0000256" key="30">
    <source>
        <dbReference type="PIRSR" id="PIRSR601548-4"/>
    </source>
</evidence>
<sequence length="1519" mass="172304">MPAALGLLLGLSLAGALRPGLEPPEFDTTEQGAAQFAASYNSTAELVFFDSVSASWNYNTNLTAENAALQVQASLEEQNFTELWGKKAKELYGDKWNNFSDPQLRKIIGSIQTLGPSNLPLEEREQHPASFPFLQYNTILSDMDKIYSTAKVCPLNSTCWDLEPDLSDIMATSRSYKKLLYAWEGWHNAAGNPLRPKYEEFVNLSNAAYLMDGTTTGSPARGWAGTRAGNQDWGIGIPYCSPHPTCSQASNFYFPSTRILGKRGKSCCYSLVLPFGDGWWGQPSGLETEVFPVSLVGFNDTGSYWRSWYNSESFEKDLERIYNQLEPLYLNLHAFVRRKLYDRYGPKYINLKGPIPAHLLGNMWAQQWNNIYDLMIPFPEKPNLDVTSTMVQQGTGTPFLSHNPLPAAQQGWNATHMFRVSEEFFTSLGLLEMPPEFWEKSMLEKPTDGREVVCHASAWDFYNRKDFRSVGTCRDPGLQGMTLSYPPWGSPSGYPQPGHAAQIKQCTSVTMEQLFTVHHEMGHIQYYLQYKDQPVSFRSGANPGFHEAIGDVLSLSVSTPSHLKKIGLLSNATEDEGMAASLGSWVSWRALALPVPLGRVSDVPGWVAVWPYSPELPQPFSSPWSNINYLLKMALEKIAFLPFGYLIDQWRWNVFSGHTPPSRYNYDWWYLRTKYQGICAPVPRNESNFDPGAKYHIPGNTPYIRYFVSFILQFQFHKALCQAANHTGSLHTCDIYRSKEAGAKLREVLKAGSSESWQDILLKLTGTSQMDAGPLLEYFSPVTKWLQEQNNKTNEVLGWPEFDWRPPVPEGYPEGIDKIADEAQAKEFLSEYNSTAEEVWKAYTEASWAYNTNITDHNKEVMLEKNLAMSKHTLEYGMRARQFDTSDFQDQSVTRILKKLSVIERAALPENELKEYNTLLSDMETTYSVAKVCRENRTCHPLDPDLTDIMATVRDYNELLFAWKGWRDASGKKMRNSYKRYVELSNKAAVLNGYKDNGAYWRSLYETSTFEEDLEKLYLQLQPLYLNLHAYVRRALYKKYGAEHINLKGPIPAHLLGNMWAQSWSNIFDLVIPYPDATKVDATPAMKKQGWTPKKMFEESDRFFTSLGLIPMPQEFWDKSMIEKPSDGREVVCHASAWDFYNRKDFRIKQCTVVNMDDLITVHHEMGHVQYFLQYKDQPVSFRDGANPGFHEAVGDVMALSVSTPKHLHSINLLDQVTENEESDINYLMSIALDKIAFLPFGYLMDQWRWKVFDGRIKEDEYNKEWWNLRMKYQGLCPPALRSEDDFDPGAKFHIPANVPYIRYFVSFVIQFQFHQALCDAAGHTGPLHTCDIYQSKEAGKILGLNSLEGFNPCKPLFPPGYASFPVLQAGSPVILGVQTVPRDADTKSPKGKGGSGSQKGDGEHTGADFSCHRDALKLGFSKPWPEAMQLITGQPNMSAEALMSYFEPLMTWLEKENKKNGEVLGWPEYSWTPYTAQDDSSKTDFLGMSLTKSQATAGGWVLLALALIFLITTIFLGV</sequence>
<dbReference type="CDD" id="cd06461">
    <property type="entry name" value="M2_ACE"/>
    <property type="match status" value="2"/>
</dbReference>
<evidence type="ECO:0000256" key="13">
    <source>
        <dbReference type="ARBA" id="ARBA00036868"/>
    </source>
</evidence>
<comment type="cofactor">
    <cofactor evidence="2">
        <name>Zn(2+)</name>
        <dbReference type="ChEBI" id="CHEBI:29105"/>
    </cofactor>
</comment>
<keyword evidence="7 37" id="KW-0732">Signal</keyword>
<feature type="active site" description="Proton acceptor 2" evidence="27">
    <location>
        <position position="1165"/>
    </location>
</feature>
<dbReference type="Gene3D" id="1.10.1370.30">
    <property type="match status" value="1"/>
</dbReference>
<dbReference type="GO" id="GO:0003081">
    <property type="term" value="P:regulation of systemic arterial blood pressure by renin-angiotensin"/>
    <property type="evidence" value="ECO:0007669"/>
    <property type="project" value="TreeGrafter"/>
</dbReference>
<dbReference type="EC" id="3.4.-.-" evidence="34"/>
<feature type="glycosylation site" description="N-linked (GlcNAc...) asparagine" evidence="31">
    <location>
        <position position="413"/>
    </location>
</feature>
<keyword evidence="6 29" id="KW-0479">Metal-binding</keyword>
<comment type="catalytic activity">
    <reaction evidence="17">
        <text>goralatide + H2O = N-acetyl-L-seryl-L-aspartate + L-lysyl-L-proline</text>
        <dbReference type="Rhea" id="RHEA:71455"/>
        <dbReference type="ChEBI" id="CHEBI:15377"/>
        <dbReference type="ChEBI" id="CHEBI:190701"/>
        <dbReference type="ChEBI" id="CHEBI:190702"/>
        <dbReference type="ChEBI" id="CHEBI:190703"/>
    </reaction>
    <physiologicalReaction direction="left-to-right" evidence="17">
        <dbReference type="Rhea" id="RHEA:71456"/>
    </physiologicalReaction>
</comment>
<evidence type="ECO:0000256" key="2">
    <source>
        <dbReference type="ARBA" id="ARBA00001947"/>
    </source>
</evidence>
<evidence type="ECO:0000256" key="3">
    <source>
        <dbReference type="ARBA" id="ARBA00008139"/>
    </source>
</evidence>
<dbReference type="EMBL" id="JADDUC020000031">
    <property type="protein sequence ID" value="KAI1230415.1"/>
    <property type="molecule type" value="Genomic_DNA"/>
</dbReference>
<feature type="glycosylation site" description="N-linked (GlcNAc...) asparagine" evidence="26">
    <location>
        <position position="853"/>
    </location>
</feature>
<comment type="catalytic activity">
    <reaction evidence="15">
        <text>Met-enkephalin-Arg-Phe + H2O = L-arginyl-L-phenylalanine + Met-enkephalin</text>
        <dbReference type="Rhea" id="RHEA:70675"/>
        <dbReference type="ChEBI" id="CHEBI:15377"/>
        <dbReference type="ChEBI" id="CHEBI:189868"/>
        <dbReference type="ChEBI" id="CHEBI:189869"/>
        <dbReference type="ChEBI" id="CHEBI:189870"/>
    </reaction>
    <physiologicalReaction direction="left-to-right" evidence="15">
        <dbReference type="Rhea" id="RHEA:70676"/>
    </physiologicalReaction>
</comment>
<evidence type="ECO:0000256" key="22">
    <source>
        <dbReference type="ARBA" id="ARBA00049273"/>
    </source>
</evidence>
<dbReference type="OrthoDB" id="10029630at2759"/>
<keyword evidence="5 34" id="KW-0645">Protease</keyword>
<dbReference type="GO" id="GO:0005886">
    <property type="term" value="C:plasma membrane"/>
    <property type="evidence" value="ECO:0007669"/>
    <property type="project" value="TreeGrafter"/>
</dbReference>
<feature type="binding site" evidence="28">
    <location>
        <position position="309"/>
    </location>
    <ligand>
        <name>chloride</name>
        <dbReference type="ChEBI" id="CHEBI:17996"/>
        <label>1</label>
    </ligand>
</feature>
<feature type="non-terminal residue" evidence="38">
    <location>
        <position position="1"/>
    </location>
</feature>
<keyword evidence="4 34" id="KW-0121">Carboxypeptidase</keyword>
<evidence type="ECO:0000256" key="21">
    <source>
        <dbReference type="ARBA" id="ARBA00049116"/>
    </source>
</evidence>
<protein>
    <recommendedName>
        <fullName evidence="14 34">Angiotensin-converting enzyme</fullName>
        <ecNumber evidence="34">3.4.-.-</ecNumber>
    </recommendedName>
</protein>
<dbReference type="PROSITE" id="PS52011">
    <property type="entry name" value="PEPTIDASE_M2"/>
    <property type="match status" value="2"/>
</dbReference>
<reference evidence="38" key="1">
    <citation type="submission" date="2020-10" db="EMBL/GenBank/DDBJ databases">
        <title>Feather gene expression reveals the developmental basis of iridescence in African starlings.</title>
        <authorList>
            <person name="Rubenstein D.R."/>
        </authorList>
    </citation>
    <scope>NUCLEOTIDE SEQUENCE</scope>
    <source>
        <strain evidence="38">SS15</strain>
        <tissue evidence="38">Liver</tissue>
    </source>
</reference>
<evidence type="ECO:0000313" key="38">
    <source>
        <dbReference type="EMBL" id="KAG0115495.1"/>
    </source>
</evidence>
<evidence type="ECO:0000256" key="23">
    <source>
        <dbReference type="ARBA" id="ARBA00049305"/>
    </source>
</evidence>
<feature type="glycosylation site" description="N-linked (GlcNAc...) asparagine; partial" evidence="26">
    <location>
        <position position="1437"/>
    </location>
</feature>
<evidence type="ECO:0000256" key="9">
    <source>
        <dbReference type="ARBA" id="ARBA00022833"/>
    </source>
</evidence>
<comment type="catalytic activity">
    <reaction evidence="16">
        <text>substance P + H2O = L-Phe-L-Phe-Gly-L-Leu-L-Met-NH2 + substance P(1-6)</text>
        <dbReference type="Rhea" id="RHEA:71471"/>
        <dbReference type="ChEBI" id="CHEBI:15377"/>
        <dbReference type="ChEBI" id="CHEBI:190692"/>
        <dbReference type="ChEBI" id="CHEBI:190696"/>
        <dbReference type="ChEBI" id="CHEBI:190697"/>
    </reaction>
    <physiologicalReaction direction="left-to-right" evidence="16">
        <dbReference type="Rhea" id="RHEA:71472"/>
    </physiologicalReaction>
</comment>
<evidence type="ECO:0000313" key="40">
    <source>
        <dbReference type="Proteomes" id="UP000618051"/>
    </source>
</evidence>
<evidence type="ECO:0000256" key="12">
    <source>
        <dbReference type="ARBA" id="ARBA00023180"/>
    </source>
</evidence>
<comment type="catalytic activity">
    <reaction evidence="13">
        <text>Release of a C-terminal dipeptide, oligopeptide-|-Xaa-Yaa, when Xaa is not Pro, and Yaa is neither Asp nor Glu. Thus, conversion of angiotensin I to angiotensin II, with increase in vasoconstrictor activity, but no action on angiotensin II.</text>
        <dbReference type="EC" id="3.4.15.1"/>
    </reaction>
</comment>
<comment type="similarity">
    <text evidence="3 33 34">Belongs to the peptidase M2 family.</text>
</comment>
<comment type="catalytic activity">
    <reaction evidence="19">
        <text>Met-enkephalin + H2O = L-phenylalanyl-L-methionine + L-tyrosylglycylglycine</text>
        <dbReference type="Rhea" id="RHEA:71483"/>
        <dbReference type="ChEBI" id="CHEBI:15377"/>
        <dbReference type="ChEBI" id="CHEBI:189868"/>
        <dbReference type="ChEBI" id="CHEBI:190708"/>
        <dbReference type="ChEBI" id="CHEBI:190709"/>
    </reaction>
    <physiologicalReaction direction="left-to-right" evidence="19">
        <dbReference type="Rhea" id="RHEA:71484"/>
    </physiologicalReaction>
</comment>
<keyword evidence="36" id="KW-0812">Transmembrane</keyword>
<keyword evidence="36" id="KW-0472">Membrane</keyword>
<evidence type="ECO:0000256" key="28">
    <source>
        <dbReference type="PIRSR" id="PIRSR601548-2"/>
    </source>
</evidence>
<evidence type="ECO:0000256" key="27">
    <source>
        <dbReference type="PIRSR" id="PIRSR601548-11"/>
    </source>
</evidence>
<evidence type="ECO:0000256" key="36">
    <source>
        <dbReference type="SAM" id="Phobius"/>
    </source>
</evidence>
<evidence type="ECO:0000256" key="24">
    <source>
        <dbReference type="ARBA" id="ARBA00049470"/>
    </source>
</evidence>
<keyword evidence="40" id="KW-1185">Reference proteome</keyword>
<dbReference type="GO" id="GO:0008241">
    <property type="term" value="F:peptidyl-dipeptidase activity"/>
    <property type="evidence" value="ECO:0007669"/>
    <property type="project" value="UniProtKB-EC"/>
</dbReference>
<evidence type="ECO:0000256" key="31">
    <source>
        <dbReference type="PIRSR" id="PIRSR601548-5"/>
    </source>
</evidence>
<comment type="catalytic activity">
    <reaction evidence="22">
        <text>neurotensin + H2O = neurotensin(1-11) + L-isoleucyl-L-leucine</text>
        <dbReference type="Rhea" id="RHEA:71475"/>
        <dbReference type="ChEBI" id="CHEBI:15377"/>
        <dbReference type="ChEBI" id="CHEBI:147362"/>
        <dbReference type="ChEBI" id="CHEBI:190704"/>
        <dbReference type="ChEBI" id="CHEBI:190706"/>
    </reaction>
    <physiologicalReaction direction="left-to-right" evidence="22">
        <dbReference type="Rhea" id="RHEA:71476"/>
    </physiologicalReaction>
</comment>
<evidence type="ECO:0000256" key="25">
    <source>
        <dbReference type="PIRSR" id="PIRSR601548-1"/>
    </source>
</evidence>
<feature type="active site" description="Proton donor 1" evidence="25">
    <location>
        <position position="520"/>
    </location>
</feature>
<evidence type="ECO:0000256" key="6">
    <source>
        <dbReference type="ARBA" id="ARBA00022723"/>
    </source>
</evidence>
<comment type="caution">
    <text evidence="38">The sequence shown here is derived from an EMBL/GenBank/DDBJ whole genome shotgun (WGS) entry which is preliminary data.</text>
</comment>
<accession>A0A835NI22</accession>
<evidence type="ECO:0000256" key="11">
    <source>
        <dbReference type="ARBA" id="ARBA00023157"/>
    </source>
</evidence>
<reference evidence="39" key="3">
    <citation type="submission" date="2022-01" db="EMBL/GenBank/DDBJ databases">
        <authorList>
            <person name="Rubenstein D.R."/>
        </authorList>
    </citation>
    <scope>NUCLEOTIDE SEQUENCE</scope>
    <source>
        <strain evidence="39">SS15</strain>
        <tissue evidence="39">Liver</tissue>
    </source>
</reference>
<feature type="disulfide bond" evidence="30">
    <location>
        <begin position="153"/>
        <end position="159"/>
    </location>
</feature>
<keyword evidence="8 34" id="KW-0378">Hydrolase</keyword>
<comment type="caution">
    <text evidence="33">Lacks conserved residue(s) required for the propagation of feature annotation.</text>
</comment>
<dbReference type="PRINTS" id="PR00791">
    <property type="entry name" value="PEPDIPTASEA"/>
</dbReference>
<dbReference type="GO" id="GO:0006508">
    <property type="term" value="P:proteolysis"/>
    <property type="evidence" value="ECO:0007669"/>
    <property type="project" value="UniProtKB-KW"/>
</dbReference>
<keyword evidence="9 29" id="KW-0862">Zinc</keyword>
<evidence type="ECO:0000256" key="4">
    <source>
        <dbReference type="ARBA" id="ARBA00022645"/>
    </source>
</evidence>
<feature type="region of interest" description="Disordered" evidence="35">
    <location>
        <begin position="1382"/>
        <end position="1408"/>
    </location>
</feature>
<keyword evidence="12 26" id="KW-0325">Glycoprotein</keyword>
<dbReference type="SUPFAM" id="SSF55486">
    <property type="entry name" value="Metalloproteases ('zincins'), catalytic domain"/>
    <property type="match status" value="4"/>
</dbReference>
<evidence type="ECO:0000256" key="35">
    <source>
        <dbReference type="SAM" id="MobiDB-lite"/>
    </source>
</evidence>
<keyword evidence="36" id="KW-1133">Transmembrane helix</keyword>
<dbReference type="FunFam" id="1.10.1370.30:FF:000004">
    <property type="entry name" value="Angiotensin-converting enzyme"/>
    <property type="match status" value="1"/>
</dbReference>
<dbReference type="Proteomes" id="UP000618051">
    <property type="component" value="Unassembled WGS sequence"/>
</dbReference>
<evidence type="ECO:0000256" key="17">
    <source>
        <dbReference type="ARBA" id="ARBA00047642"/>
    </source>
</evidence>
<dbReference type="EMBL" id="JADDUC010000222">
    <property type="protein sequence ID" value="KAG0115495.1"/>
    <property type="molecule type" value="Genomic_DNA"/>
</dbReference>
<evidence type="ECO:0000256" key="18">
    <source>
        <dbReference type="ARBA" id="ARBA00047862"/>
    </source>
</evidence>
<evidence type="ECO:0000256" key="20">
    <source>
        <dbReference type="ARBA" id="ARBA00048231"/>
    </source>
</evidence>
<feature type="binding site" evidence="32">
    <location>
        <position position="1164"/>
    </location>
    <ligand>
        <name>Zn(2+)</name>
        <dbReference type="ChEBI" id="CHEBI:29105"/>
        <label>2</label>
        <note>catalytic</note>
    </ligand>
</feature>
<name>A0A835NI22_9PASS</name>
<evidence type="ECO:0000256" key="26">
    <source>
        <dbReference type="PIRSR" id="PIRSR601548-10"/>
    </source>
</evidence>
<feature type="binding site" evidence="29">
    <location>
        <position position="519"/>
    </location>
    <ligand>
        <name>Zn(2+)</name>
        <dbReference type="ChEBI" id="CHEBI:29105"/>
        <label>1</label>
        <note>catalytic</note>
    </ligand>
</feature>
<evidence type="ECO:0000256" key="10">
    <source>
        <dbReference type="ARBA" id="ARBA00023049"/>
    </source>
</evidence>
<evidence type="ECO:0000256" key="34">
    <source>
        <dbReference type="RuleBase" id="RU361144"/>
    </source>
</evidence>
<dbReference type="InterPro" id="IPR001548">
    <property type="entry name" value="Peptidase_M2"/>
</dbReference>
<keyword evidence="10 34" id="KW-0482">Metalloprotease</keyword>
<feature type="glycosylation site" description="N-linked (GlcNAc...) asparagine" evidence="31">
    <location>
        <position position="61"/>
    </location>
</feature>
<feature type="glycosylation site" description="N-linked (GlcNAc...) asparagine; partial" evidence="26">
    <location>
        <position position="936"/>
    </location>
</feature>
<evidence type="ECO:0000256" key="16">
    <source>
        <dbReference type="ARBA" id="ARBA00047629"/>
    </source>
</evidence>
<reference evidence="39 40" key="2">
    <citation type="journal article" date="2021" name="J. Hered.">
        <title>Feather Gene Expression Elucidates the Developmental Basis of Plumage Iridescence in African Starlings.</title>
        <authorList>
            <person name="Rubenstein D.R."/>
            <person name="Corvelo A."/>
            <person name="MacManes M.D."/>
            <person name="Maia R."/>
            <person name="Narzisi G."/>
            <person name="Rousaki A."/>
            <person name="Vandenabeele P."/>
            <person name="Shawkey M.D."/>
            <person name="Solomon J."/>
        </authorList>
    </citation>
    <scope>NUCLEOTIDE SEQUENCE [LARGE SCALE GENOMIC DNA]</scope>
    <source>
        <strain evidence="39">SS15</strain>
    </source>
</reference>
<evidence type="ECO:0000256" key="37">
    <source>
        <dbReference type="SAM" id="SignalP"/>
    </source>
</evidence>
<feature type="binding site" evidence="32">
    <location>
        <position position="1192"/>
    </location>
    <ligand>
        <name>Zn(2+)</name>
        <dbReference type="ChEBI" id="CHEBI:29105"/>
        <label>2</label>
        <note>catalytic</note>
    </ligand>
</feature>
<dbReference type="PANTHER" id="PTHR10514:SF27">
    <property type="entry name" value="ANGIOTENSIN-CONVERTING ENZYME"/>
    <property type="match status" value="1"/>
</dbReference>
<evidence type="ECO:0000256" key="7">
    <source>
        <dbReference type="ARBA" id="ARBA00022729"/>
    </source>
</evidence>
<feature type="active site" description="Proton donor 2" evidence="27">
    <location>
        <position position="1294"/>
    </location>
</feature>
<evidence type="ECO:0000256" key="29">
    <source>
        <dbReference type="PIRSR" id="PIRSR601548-3"/>
    </source>
</evidence>
<dbReference type="GO" id="GO:0008237">
    <property type="term" value="F:metallopeptidase activity"/>
    <property type="evidence" value="ECO:0007669"/>
    <property type="project" value="UniProtKB-KW"/>
</dbReference>
<organism evidence="38">
    <name type="scientific">Lamprotornis superbus</name>
    <dbReference type="NCBI Taxonomy" id="245042"/>
    <lineage>
        <taxon>Eukaryota</taxon>
        <taxon>Metazoa</taxon>
        <taxon>Chordata</taxon>
        <taxon>Craniata</taxon>
        <taxon>Vertebrata</taxon>
        <taxon>Euteleostomi</taxon>
        <taxon>Archelosauria</taxon>
        <taxon>Archosauria</taxon>
        <taxon>Dinosauria</taxon>
        <taxon>Saurischia</taxon>
        <taxon>Theropoda</taxon>
        <taxon>Coelurosauria</taxon>
        <taxon>Aves</taxon>
        <taxon>Neognathae</taxon>
        <taxon>Neoaves</taxon>
        <taxon>Telluraves</taxon>
        <taxon>Australaves</taxon>
        <taxon>Passeriformes</taxon>
        <taxon>Sturnidae</taxon>
        <taxon>Lamprotornis</taxon>
    </lineage>
</organism>
<feature type="binding site" evidence="32">
    <location>
        <position position="1168"/>
    </location>
    <ligand>
        <name>Zn(2+)</name>
        <dbReference type="ChEBI" id="CHEBI:29105"/>
        <label>2</label>
        <note>catalytic</note>
    </ligand>
</feature>
<feature type="signal peptide" evidence="37">
    <location>
        <begin position="1"/>
        <end position="16"/>
    </location>
</feature>
<dbReference type="GO" id="GO:0046872">
    <property type="term" value="F:metal ion binding"/>
    <property type="evidence" value="ECO:0007669"/>
    <property type="project" value="UniProtKB-KW"/>
</dbReference>
<comment type="catalytic activity">
    <reaction evidence="23">
        <text>bradykinin + H2O = L-Phe-L-Arg + bradykinin(1-7)</text>
        <dbReference type="Rhea" id="RHEA:71451"/>
        <dbReference type="ChEBI" id="CHEBI:15377"/>
        <dbReference type="ChEBI" id="CHEBI:132988"/>
        <dbReference type="ChEBI" id="CHEBI:133147"/>
        <dbReference type="ChEBI" id="CHEBI:147352"/>
    </reaction>
    <physiologicalReaction direction="left-to-right" evidence="23">
        <dbReference type="Rhea" id="RHEA:71452"/>
    </physiologicalReaction>
</comment>
<dbReference type="Pfam" id="PF01401">
    <property type="entry name" value="Peptidase_M2"/>
    <property type="match status" value="6"/>
</dbReference>
<feature type="binding site" evidence="29">
    <location>
        <position position="523"/>
    </location>
    <ligand>
        <name>Zn(2+)</name>
        <dbReference type="ChEBI" id="CHEBI:29105"/>
        <label>1</label>
        <note>catalytic</note>
    </ligand>
</feature>
<comment type="catalytic activity">
    <reaction evidence="18">
        <text>angiotensin I + H2O = L-histidyl-L-leucine + angiotensin II</text>
        <dbReference type="Rhea" id="RHEA:63560"/>
        <dbReference type="ChEBI" id="CHEBI:15377"/>
        <dbReference type="ChEBI" id="CHEBI:58506"/>
        <dbReference type="ChEBI" id="CHEBI:147350"/>
        <dbReference type="ChEBI" id="CHEBI:147392"/>
        <dbReference type="EC" id="3.4.15.1"/>
    </reaction>
    <physiologicalReaction direction="left-to-right" evidence="18">
        <dbReference type="Rhea" id="RHEA:63561"/>
    </physiologicalReaction>
</comment>
<feature type="active site" description="Proton donor 1" evidence="25">
    <location>
        <position position="696"/>
    </location>
</feature>
<feature type="disulfide bond" evidence="30">
    <location>
        <begin position="454"/>
        <end position="506"/>
    </location>
</feature>
<evidence type="ECO:0000256" key="5">
    <source>
        <dbReference type="ARBA" id="ARBA00022670"/>
    </source>
</evidence>
<proteinExistence type="inferred from homology"/>
<comment type="catalytic activity">
    <reaction evidence="24">
        <text>substance P + H2O = substance P(1-9) + L-Leu-L-Met-NH2</text>
        <dbReference type="Rhea" id="RHEA:71459"/>
        <dbReference type="ChEBI" id="CHEBI:15377"/>
        <dbReference type="ChEBI" id="CHEBI:190692"/>
        <dbReference type="ChEBI" id="CHEBI:190693"/>
        <dbReference type="ChEBI" id="CHEBI:190700"/>
    </reaction>
    <physiologicalReaction direction="left-to-right" evidence="24">
        <dbReference type="Rhea" id="RHEA:71460"/>
    </physiologicalReaction>
</comment>
<evidence type="ECO:0000256" key="32">
    <source>
        <dbReference type="PIRSR" id="PIRSR601548-8"/>
    </source>
</evidence>
<dbReference type="GO" id="GO:0004180">
    <property type="term" value="F:carboxypeptidase activity"/>
    <property type="evidence" value="ECO:0007669"/>
    <property type="project" value="UniProtKB-KW"/>
</dbReference>
<dbReference type="FunFam" id="1.10.1370.30:FF:000005">
    <property type="entry name" value="Angiotensin-converting enzyme"/>
    <property type="match status" value="1"/>
</dbReference>
<feature type="glycosylation site" description="N-linked (GlcNAc...) asparagine" evidence="31">
    <location>
        <position position="156"/>
    </location>
</feature>
<feature type="binding site" evidence="28">
    <location>
        <position position="705"/>
    </location>
    <ligand>
        <name>chloride</name>
        <dbReference type="ChEBI" id="CHEBI:17996"/>
        <label>1</label>
    </ligand>
</feature>
<comment type="catalytic activity">
    <reaction evidence="21">
        <text>substance P + H2O = substance P(1-8) + Gly-L-Leu-L-Met-NH2</text>
        <dbReference type="Rhea" id="RHEA:71463"/>
        <dbReference type="ChEBI" id="CHEBI:15377"/>
        <dbReference type="ChEBI" id="CHEBI:190692"/>
        <dbReference type="ChEBI" id="CHEBI:190694"/>
        <dbReference type="ChEBI" id="CHEBI:190699"/>
    </reaction>
    <physiologicalReaction direction="left-to-right" evidence="21">
        <dbReference type="Rhea" id="RHEA:71464"/>
    </physiologicalReaction>
</comment>
<comment type="catalytic activity">
    <reaction evidence="20">
        <text>Leu-enkephalin + H2O = L-tyrosylglycylglycine + L-phenylalanyl-L-leucine</text>
        <dbReference type="Rhea" id="RHEA:71487"/>
        <dbReference type="ChEBI" id="CHEBI:15377"/>
        <dbReference type="ChEBI" id="CHEBI:190689"/>
        <dbReference type="ChEBI" id="CHEBI:190708"/>
        <dbReference type="ChEBI" id="CHEBI:190710"/>
    </reaction>
    <physiologicalReaction direction="left-to-right" evidence="20">
        <dbReference type="Rhea" id="RHEA:71488"/>
    </physiologicalReaction>
</comment>
<evidence type="ECO:0000256" key="15">
    <source>
        <dbReference type="ARBA" id="ARBA00047529"/>
    </source>
</evidence>
<feature type="disulfide bond" evidence="30">
    <location>
        <begin position="721"/>
        <end position="733"/>
    </location>
</feature>
<evidence type="ECO:0000256" key="14">
    <source>
        <dbReference type="ARBA" id="ARBA00039858"/>
    </source>
</evidence>
<evidence type="ECO:0000256" key="19">
    <source>
        <dbReference type="ARBA" id="ARBA00048012"/>
    </source>
</evidence>
<comment type="cofactor">
    <cofactor evidence="1">
        <name>chloride</name>
        <dbReference type="ChEBI" id="CHEBI:17996"/>
    </cofactor>
</comment>
<dbReference type="GO" id="GO:0003084">
    <property type="term" value="P:positive regulation of systemic arterial blood pressure"/>
    <property type="evidence" value="ECO:0007669"/>
    <property type="project" value="TreeGrafter"/>
</dbReference>
<feature type="disulfide bond" evidence="33">
    <location>
        <begin position="1133"/>
        <end position="1151"/>
    </location>
</feature>
<evidence type="ECO:0000313" key="39">
    <source>
        <dbReference type="EMBL" id="KAI1230415.1"/>
    </source>
</evidence>
<feature type="binding site" evidence="29">
    <location>
        <position position="547"/>
    </location>
    <ligand>
        <name>Zn(2+)</name>
        <dbReference type="ChEBI" id="CHEBI:29105"/>
        <label>1</label>
        <note>catalytic</note>
    </ligand>
</feature>
<evidence type="ECO:0000256" key="33">
    <source>
        <dbReference type="PROSITE-ProRule" id="PRU01355"/>
    </source>
</evidence>
<dbReference type="PANTHER" id="PTHR10514">
    <property type="entry name" value="ANGIOTENSIN-CONVERTING ENZYME"/>
    <property type="match status" value="1"/>
</dbReference>
<evidence type="ECO:0000256" key="1">
    <source>
        <dbReference type="ARBA" id="ARBA00001923"/>
    </source>
</evidence>
<keyword evidence="11 30" id="KW-1015">Disulfide bond</keyword>
<feature type="transmembrane region" description="Helical" evidence="36">
    <location>
        <begin position="1498"/>
        <end position="1518"/>
    </location>
</feature>
<feature type="chain" id="PRO_5032785155" description="Angiotensin-converting enzyme" evidence="37">
    <location>
        <begin position="17"/>
        <end position="1519"/>
    </location>
</feature>
<gene>
    <name evidence="39" type="ORF">IHE44_0010402</name>
    <name evidence="38" type="ORF">IHE44_005978</name>
</gene>
<evidence type="ECO:0000256" key="8">
    <source>
        <dbReference type="ARBA" id="ARBA00022801"/>
    </source>
</evidence>